<evidence type="ECO:0000256" key="2">
    <source>
        <dbReference type="SAM" id="Phobius"/>
    </source>
</evidence>
<feature type="compositionally biased region" description="Basic and acidic residues" evidence="1">
    <location>
        <begin position="189"/>
        <end position="203"/>
    </location>
</feature>
<feature type="compositionally biased region" description="Basic and acidic residues" evidence="1">
    <location>
        <begin position="69"/>
        <end position="89"/>
    </location>
</feature>
<dbReference type="Proteomes" id="UP000887569">
    <property type="component" value="Unplaced"/>
</dbReference>
<protein>
    <submittedName>
        <fullName evidence="4">Uncharacterized protein</fullName>
    </submittedName>
</protein>
<reference evidence="4" key="1">
    <citation type="submission" date="2022-11" db="UniProtKB">
        <authorList>
            <consortium name="WormBaseParasite"/>
        </authorList>
    </citation>
    <scope>IDENTIFICATION</scope>
</reference>
<organism evidence="3 4">
    <name type="scientific">Parascaris univalens</name>
    <name type="common">Nematode worm</name>
    <dbReference type="NCBI Taxonomy" id="6257"/>
    <lineage>
        <taxon>Eukaryota</taxon>
        <taxon>Metazoa</taxon>
        <taxon>Ecdysozoa</taxon>
        <taxon>Nematoda</taxon>
        <taxon>Chromadorea</taxon>
        <taxon>Rhabditida</taxon>
        <taxon>Spirurina</taxon>
        <taxon>Ascaridomorpha</taxon>
        <taxon>Ascaridoidea</taxon>
        <taxon>Ascarididae</taxon>
        <taxon>Parascaris</taxon>
    </lineage>
</organism>
<keyword evidence="2" id="KW-0472">Membrane</keyword>
<name>A0A914ZKI8_PARUN</name>
<accession>A0A914ZKI8</accession>
<sequence length="209" mass="24246">VRFIAERRRMTANESAEEWDSFDVGGSSLRFTINILYGAIFFLVVLVFLKISLKIGTVAHIHRQKRRRTGESTPERRRRVKSDSEENRNNSKVSRCSSKFKRQQCVHDDTRKRLEVFDPSTITLDLQKEKFIYFSSLSPHYASSLTTNVEDVFLRSLLQLPPKTFLEERDDRRTKQSAASSLGKTPTPKRKDDQSTDRKETLAKADNFL</sequence>
<keyword evidence="2" id="KW-0812">Transmembrane</keyword>
<feature type="region of interest" description="Disordered" evidence="1">
    <location>
        <begin position="64"/>
        <end position="96"/>
    </location>
</feature>
<proteinExistence type="predicted"/>
<dbReference type="AlphaFoldDB" id="A0A914ZKI8"/>
<evidence type="ECO:0000313" key="3">
    <source>
        <dbReference type="Proteomes" id="UP000887569"/>
    </source>
</evidence>
<feature type="region of interest" description="Disordered" evidence="1">
    <location>
        <begin position="167"/>
        <end position="209"/>
    </location>
</feature>
<feature type="transmembrane region" description="Helical" evidence="2">
    <location>
        <begin position="35"/>
        <end position="59"/>
    </location>
</feature>
<evidence type="ECO:0000256" key="1">
    <source>
        <dbReference type="SAM" id="MobiDB-lite"/>
    </source>
</evidence>
<evidence type="ECO:0000313" key="4">
    <source>
        <dbReference type="WBParaSite" id="PgB06_g047_t03"/>
    </source>
</evidence>
<keyword evidence="3" id="KW-1185">Reference proteome</keyword>
<dbReference type="WBParaSite" id="PgB06_g047_t03">
    <property type="protein sequence ID" value="PgB06_g047_t03"/>
    <property type="gene ID" value="PgB06_g047"/>
</dbReference>
<keyword evidence="2" id="KW-1133">Transmembrane helix</keyword>